<comment type="caution">
    <text evidence="1">The sequence shown here is derived from an EMBL/GenBank/DDBJ whole genome shotgun (WGS) entry which is preliminary data.</text>
</comment>
<evidence type="ECO:0000313" key="1">
    <source>
        <dbReference type="EMBL" id="KKM92533.1"/>
    </source>
</evidence>
<sequence>MTTEWIKENGLSCVVCLEKYEGDCDGTLSFYCDTCGRCGFCPDCANPENHDCELGENP</sequence>
<accession>A0A0F9LGA5</accession>
<dbReference type="AlphaFoldDB" id="A0A0F9LGA5"/>
<protein>
    <submittedName>
        <fullName evidence="1">Uncharacterized protein</fullName>
    </submittedName>
</protein>
<organism evidence="1">
    <name type="scientific">marine sediment metagenome</name>
    <dbReference type="NCBI Taxonomy" id="412755"/>
    <lineage>
        <taxon>unclassified sequences</taxon>
        <taxon>metagenomes</taxon>
        <taxon>ecological metagenomes</taxon>
    </lineage>
</organism>
<reference evidence="1" key="1">
    <citation type="journal article" date="2015" name="Nature">
        <title>Complex archaea that bridge the gap between prokaryotes and eukaryotes.</title>
        <authorList>
            <person name="Spang A."/>
            <person name="Saw J.H."/>
            <person name="Jorgensen S.L."/>
            <person name="Zaremba-Niedzwiedzka K."/>
            <person name="Martijn J."/>
            <person name="Lind A.E."/>
            <person name="van Eijk R."/>
            <person name="Schleper C."/>
            <person name="Guy L."/>
            <person name="Ettema T.J."/>
        </authorList>
    </citation>
    <scope>NUCLEOTIDE SEQUENCE</scope>
</reference>
<gene>
    <name evidence="1" type="ORF">LCGC14_1217620</name>
</gene>
<proteinExistence type="predicted"/>
<dbReference type="EMBL" id="LAZR01006381">
    <property type="protein sequence ID" value="KKM92533.1"/>
    <property type="molecule type" value="Genomic_DNA"/>
</dbReference>
<name>A0A0F9LGA5_9ZZZZ</name>